<dbReference type="PANTHER" id="PTHR35862:SF3">
    <property type="entry name" value="FELS-2 PROPHAGE PROTEIN"/>
    <property type="match status" value="1"/>
</dbReference>
<evidence type="ECO:0000313" key="2">
    <source>
        <dbReference type="Proteomes" id="UP000321307"/>
    </source>
</evidence>
<reference evidence="1 2" key="1">
    <citation type="submission" date="2019-07" db="EMBL/GenBank/DDBJ databases">
        <title>Serratia strains were isolated from fresh produce.</title>
        <authorList>
            <person name="Cho G.-S."/>
            <person name="Stein M."/>
            <person name="Lee W."/>
            <person name="Suh S.H."/>
            <person name="Franz C.M.A.P."/>
        </authorList>
    </citation>
    <scope>NUCLEOTIDE SEQUENCE [LARGE SCALE GENOMIC DNA]</scope>
    <source>
        <strain evidence="1 2">S17</strain>
    </source>
</reference>
<name>A0A9X9BZV4_9GAMM</name>
<dbReference type="Pfam" id="PF05954">
    <property type="entry name" value="Phage_GPD"/>
    <property type="match status" value="1"/>
</dbReference>
<organism evidence="1 2">
    <name type="scientific">Serratia ureilytica</name>
    <dbReference type="NCBI Taxonomy" id="300181"/>
    <lineage>
        <taxon>Bacteria</taxon>
        <taxon>Pseudomonadati</taxon>
        <taxon>Pseudomonadota</taxon>
        <taxon>Gammaproteobacteria</taxon>
        <taxon>Enterobacterales</taxon>
        <taxon>Yersiniaceae</taxon>
        <taxon>Serratia</taxon>
    </lineage>
</organism>
<dbReference type="Proteomes" id="UP000321307">
    <property type="component" value="Unassembled WGS sequence"/>
</dbReference>
<dbReference type="PANTHER" id="PTHR35862">
    <property type="entry name" value="FELS-2 PROPHAGE PROTEIN"/>
    <property type="match status" value="1"/>
</dbReference>
<accession>A0A9X9BZV4</accession>
<evidence type="ECO:0000313" key="1">
    <source>
        <dbReference type="EMBL" id="TXE26943.1"/>
    </source>
</evidence>
<dbReference type="SUPFAM" id="SSF69279">
    <property type="entry name" value="Phage tail proteins"/>
    <property type="match status" value="1"/>
</dbReference>
<dbReference type="InterPro" id="IPR052726">
    <property type="entry name" value="Phage_Baseplate_Hub"/>
</dbReference>
<dbReference type="AlphaFoldDB" id="A0A9X9BZV4"/>
<comment type="caution">
    <text evidence="1">The sequence shown here is derived from an EMBL/GenBank/DDBJ whole genome shotgun (WGS) entry which is preliminary data.</text>
</comment>
<sequence>MSYRSDAIDRLTGQAKTTLAFAISIDEKDITQKLEDRLISMTITDNRGFEADMLDICLNDTDGKLQLPRRGAVLTVSLGWKGAPLTPKGSYVVDEIEYTGAPDQLSIRARSADFRASLNLMREQSWHNTTLGAIIQTIADRNKLKANLASDIAKLAVHHSDQANESDGNYLIRIADHYGLVASIKNNTLILLKPGNSTTASGKPIPPVVITRKAGDSHSFSVADRDAYTGVIAHYLDTQAAERQKVHVKRKRKTGKTTWAPDGKLIGDNTQGDYLIGSDENVKVLRHTYANKYNATRAADSAWRKIQRGVASFSITLAIGQAAITPEFPVKVSGFKKEIDAADWTIKQVTHTLTDAGFTTALELEVKVSDLDME</sequence>
<proteinExistence type="predicted"/>
<dbReference type="EMBL" id="VOUP01000012">
    <property type="protein sequence ID" value="TXE26943.1"/>
    <property type="molecule type" value="Genomic_DNA"/>
</dbReference>
<gene>
    <name evidence="1" type="ORF">FOT63_18590</name>
</gene>
<dbReference type="RefSeq" id="WP_147838712.1">
    <property type="nucleotide sequence ID" value="NZ_VOUP01000012.1"/>
</dbReference>
<protein>
    <submittedName>
        <fullName evidence="1">Phage late control D family protein</fullName>
    </submittedName>
</protein>